<feature type="compositionally biased region" description="Polar residues" evidence="1">
    <location>
        <begin position="128"/>
        <end position="144"/>
    </location>
</feature>
<feature type="transmembrane region" description="Helical" evidence="2">
    <location>
        <begin position="25"/>
        <end position="50"/>
    </location>
</feature>
<dbReference type="AlphaFoldDB" id="A0AAD6NI70"/>
<evidence type="ECO:0000313" key="4">
    <source>
        <dbReference type="Proteomes" id="UP001221413"/>
    </source>
</evidence>
<evidence type="ECO:0000256" key="1">
    <source>
        <dbReference type="SAM" id="MobiDB-lite"/>
    </source>
</evidence>
<feature type="compositionally biased region" description="Polar residues" evidence="1">
    <location>
        <begin position="163"/>
        <end position="187"/>
    </location>
</feature>
<keyword evidence="2" id="KW-1133">Transmembrane helix</keyword>
<feature type="compositionally biased region" description="Low complexity" evidence="1">
    <location>
        <begin position="234"/>
        <end position="252"/>
    </location>
</feature>
<evidence type="ECO:0000256" key="2">
    <source>
        <dbReference type="SAM" id="Phobius"/>
    </source>
</evidence>
<protein>
    <submittedName>
        <fullName evidence="3">Uncharacterized protein</fullName>
    </submittedName>
</protein>
<feature type="region of interest" description="Disordered" evidence="1">
    <location>
        <begin position="280"/>
        <end position="316"/>
    </location>
</feature>
<accession>A0AAD6NI70</accession>
<feature type="compositionally biased region" description="Polar residues" evidence="1">
    <location>
        <begin position="384"/>
        <end position="401"/>
    </location>
</feature>
<keyword evidence="2" id="KW-0812">Transmembrane</keyword>
<feature type="region of interest" description="Disordered" evidence="1">
    <location>
        <begin position="384"/>
        <end position="435"/>
    </location>
</feature>
<name>A0AAD6NI70_DREDA</name>
<comment type="caution">
    <text evidence="3">The sequence shown here is derived from an EMBL/GenBank/DDBJ whole genome shotgun (WGS) entry which is preliminary data.</text>
</comment>
<feature type="compositionally biased region" description="Polar residues" evidence="1">
    <location>
        <begin position="287"/>
        <end position="300"/>
    </location>
</feature>
<dbReference type="EMBL" id="JAQGDS010000007">
    <property type="protein sequence ID" value="KAJ6259117.1"/>
    <property type="molecule type" value="Genomic_DNA"/>
</dbReference>
<reference evidence="3" key="1">
    <citation type="submission" date="2023-01" db="EMBL/GenBank/DDBJ databases">
        <title>The chitinases involved in constricting ring structure development in the nematode-trapping fungus Drechslerella dactyloides.</title>
        <authorList>
            <person name="Wang R."/>
            <person name="Zhang L."/>
            <person name="Tang P."/>
            <person name="Li S."/>
            <person name="Liang L."/>
        </authorList>
    </citation>
    <scope>NUCLEOTIDE SEQUENCE</scope>
    <source>
        <strain evidence="3">YMF1.00031</strain>
    </source>
</reference>
<proteinExistence type="predicted"/>
<dbReference type="Proteomes" id="UP001221413">
    <property type="component" value="Unassembled WGS sequence"/>
</dbReference>
<evidence type="ECO:0000313" key="3">
    <source>
        <dbReference type="EMBL" id="KAJ6259117.1"/>
    </source>
</evidence>
<feature type="compositionally biased region" description="Polar residues" evidence="1">
    <location>
        <begin position="415"/>
        <end position="426"/>
    </location>
</feature>
<organism evidence="3 4">
    <name type="scientific">Drechslerella dactyloides</name>
    <name type="common">Nematode-trapping fungus</name>
    <name type="synonym">Arthrobotrys dactyloides</name>
    <dbReference type="NCBI Taxonomy" id="74499"/>
    <lineage>
        <taxon>Eukaryota</taxon>
        <taxon>Fungi</taxon>
        <taxon>Dikarya</taxon>
        <taxon>Ascomycota</taxon>
        <taxon>Pezizomycotina</taxon>
        <taxon>Orbiliomycetes</taxon>
        <taxon>Orbiliales</taxon>
        <taxon>Orbiliaceae</taxon>
        <taxon>Drechslerella</taxon>
    </lineage>
</organism>
<keyword evidence="4" id="KW-1185">Reference proteome</keyword>
<keyword evidence="2" id="KW-0472">Membrane</keyword>
<gene>
    <name evidence="3" type="ORF">Dda_6014</name>
</gene>
<feature type="region of interest" description="Disordered" evidence="1">
    <location>
        <begin position="115"/>
        <end position="266"/>
    </location>
</feature>
<sequence length="435" mass="46577">MADRHDLLVGPLWSRVMEFFTSWPLLYRFLFAVCMLVVVLCIISATVRFINGRRTRTIESQAQQELLARPPASQLRRTSSVNFGVRALDSNETPAEAGIVDSESLRALSPASRWSRVSSPLSSGGRVNSGSTFGSIAEGTSSEQDGLLHPPRPPFVNHGRFSMTRSPPSTPQSPEGNSVLGPSSSPGYISARPLSAQSPGAPTSTASYGHTRSASYTQGFNDDNSAPYRYLRVPSTSPRPASAGAASSNTNSLYLRPTPSARPLKGILKNRTAGQSYYAGQLDTKRASTPNTVFGVSPPNNKEPYSPELPPSDPDLTDLRSATPVPKSRQGYIPLHNPHNLSDIPEAEGQDNMELKERRTVKIVENIPVAKAMGSYAIPQSTRAPPSLPFMQSPSPATSAVTPEPQGTAAAMGSTVHSTMPKQNGTLEPAPNTMI</sequence>
<feature type="compositionally biased region" description="Polar residues" evidence="1">
    <location>
        <begin position="195"/>
        <end position="224"/>
    </location>
</feature>
<feature type="compositionally biased region" description="Low complexity" evidence="1">
    <location>
        <begin position="115"/>
        <end position="126"/>
    </location>
</feature>